<reference evidence="2 3" key="1">
    <citation type="submission" date="2019-02" db="EMBL/GenBank/DDBJ databases">
        <title>Sequencing the genomes of 1000 actinobacteria strains.</title>
        <authorList>
            <person name="Klenk H.-P."/>
        </authorList>
    </citation>
    <scope>NUCLEOTIDE SEQUENCE [LARGE SCALE GENOMIC DNA]</scope>
    <source>
        <strain evidence="2 3">DSM 45162</strain>
    </source>
</reference>
<dbReference type="GO" id="GO:0003824">
    <property type="term" value="F:catalytic activity"/>
    <property type="evidence" value="ECO:0007669"/>
    <property type="project" value="UniProtKB-ARBA"/>
</dbReference>
<dbReference type="InterPro" id="IPR050471">
    <property type="entry name" value="AB_hydrolase"/>
</dbReference>
<dbReference type="Gene3D" id="3.40.50.1820">
    <property type="entry name" value="alpha/beta hydrolase"/>
    <property type="match status" value="1"/>
</dbReference>
<protein>
    <submittedName>
        <fullName evidence="2">Pimeloyl-ACP methyl ester carboxylesterase</fullName>
    </submittedName>
</protein>
<dbReference type="PANTHER" id="PTHR43433:SF5">
    <property type="entry name" value="AB HYDROLASE-1 DOMAIN-CONTAINING PROTEIN"/>
    <property type="match status" value="1"/>
</dbReference>
<organism evidence="2 3">
    <name type="scientific">Krasilnikovia cinnamomea</name>
    <dbReference type="NCBI Taxonomy" id="349313"/>
    <lineage>
        <taxon>Bacteria</taxon>
        <taxon>Bacillati</taxon>
        <taxon>Actinomycetota</taxon>
        <taxon>Actinomycetes</taxon>
        <taxon>Micromonosporales</taxon>
        <taxon>Micromonosporaceae</taxon>
        <taxon>Krasilnikovia</taxon>
    </lineage>
</organism>
<dbReference type="PANTHER" id="PTHR43433">
    <property type="entry name" value="HYDROLASE, ALPHA/BETA FOLD FAMILY PROTEIN"/>
    <property type="match status" value="1"/>
</dbReference>
<feature type="domain" description="AB hydrolase-1" evidence="1">
    <location>
        <begin position="16"/>
        <end position="138"/>
    </location>
</feature>
<dbReference type="Proteomes" id="UP000292564">
    <property type="component" value="Unassembled WGS sequence"/>
</dbReference>
<evidence type="ECO:0000313" key="2">
    <source>
        <dbReference type="EMBL" id="RZU50495.1"/>
    </source>
</evidence>
<evidence type="ECO:0000259" key="1">
    <source>
        <dbReference type="Pfam" id="PF00561"/>
    </source>
</evidence>
<gene>
    <name evidence="2" type="ORF">EV385_2267</name>
</gene>
<dbReference type="InterPro" id="IPR029058">
    <property type="entry name" value="AB_hydrolase_fold"/>
</dbReference>
<name>A0A4Q7ZJS0_9ACTN</name>
<dbReference type="AlphaFoldDB" id="A0A4Q7ZJS0"/>
<evidence type="ECO:0000313" key="3">
    <source>
        <dbReference type="Proteomes" id="UP000292564"/>
    </source>
</evidence>
<accession>A0A4Q7ZJS0</accession>
<proteinExistence type="predicted"/>
<dbReference type="Pfam" id="PF00561">
    <property type="entry name" value="Abhydrolase_1"/>
    <property type="match status" value="1"/>
</dbReference>
<dbReference type="EMBL" id="SHKY01000001">
    <property type="protein sequence ID" value="RZU50495.1"/>
    <property type="molecule type" value="Genomic_DNA"/>
</dbReference>
<comment type="caution">
    <text evidence="2">The sequence shown here is derived from an EMBL/GenBank/DDBJ whole genome shotgun (WGS) entry which is preliminary data.</text>
</comment>
<sequence length="248" mass="26563">MRLEQLTTGTGDPVTVFAHGLAGDITGTRPLGSAVTGRRVFFHQRGHGRSDAPPGPWSFADLAADLASVADRSGATRAVGVSMGAAAVCRLLAQQPDRFARVVLFLPAPLDGTRPAAARDRLARLRAALDSGDLRAAIELEVPPDVRHTGAGQAYRRQREEQLRRDGLAPQLDTLWQAPAVPDEGALRAFAGRALVLGCAGDALHPAAVAERVAARLGADLHVYDRPDVLWTDRRDLRERISTFLNAH</sequence>
<dbReference type="SUPFAM" id="SSF53474">
    <property type="entry name" value="alpha/beta-Hydrolases"/>
    <property type="match status" value="1"/>
</dbReference>
<keyword evidence="3" id="KW-1185">Reference proteome</keyword>
<dbReference type="InterPro" id="IPR000073">
    <property type="entry name" value="AB_hydrolase_1"/>
</dbReference>